<dbReference type="AlphaFoldDB" id="A0A8J5IFQ6"/>
<protein>
    <recommendedName>
        <fullName evidence="1">PiggyBac transposable element-derived protein domain-containing protein</fullName>
    </recommendedName>
</protein>
<feature type="non-terminal residue" evidence="2">
    <location>
        <position position="1"/>
    </location>
</feature>
<comment type="caution">
    <text evidence="2">The sequence shown here is derived from an EMBL/GenBank/DDBJ whole genome shotgun (WGS) entry which is preliminary data.</text>
</comment>
<dbReference type="PANTHER" id="PTHR46599">
    <property type="entry name" value="PIGGYBAC TRANSPOSABLE ELEMENT-DERIVED PROTEIN 4"/>
    <property type="match status" value="1"/>
</dbReference>
<evidence type="ECO:0000259" key="1">
    <source>
        <dbReference type="Pfam" id="PF13843"/>
    </source>
</evidence>
<dbReference type="Pfam" id="PF13843">
    <property type="entry name" value="DDE_Tnp_1_7"/>
    <property type="match status" value="1"/>
</dbReference>
<keyword evidence="3" id="KW-1185">Reference proteome</keyword>
<dbReference type="EMBL" id="JAENGY010001680">
    <property type="protein sequence ID" value="KAG6947624.1"/>
    <property type="molecule type" value="Genomic_DNA"/>
</dbReference>
<evidence type="ECO:0000313" key="2">
    <source>
        <dbReference type="EMBL" id="KAG6947624.1"/>
    </source>
</evidence>
<organism evidence="2 3">
    <name type="scientific">Phytophthora aleatoria</name>
    <dbReference type="NCBI Taxonomy" id="2496075"/>
    <lineage>
        <taxon>Eukaryota</taxon>
        <taxon>Sar</taxon>
        <taxon>Stramenopiles</taxon>
        <taxon>Oomycota</taxon>
        <taxon>Peronosporomycetes</taxon>
        <taxon>Peronosporales</taxon>
        <taxon>Peronosporaceae</taxon>
        <taxon>Phytophthora</taxon>
    </lineage>
</organism>
<proteinExistence type="predicted"/>
<evidence type="ECO:0000313" key="3">
    <source>
        <dbReference type="Proteomes" id="UP000709295"/>
    </source>
</evidence>
<dbReference type="InterPro" id="IPR029526">
    <property type="entry name" value="PGBD"/>
</dbReference>
<gene>
    <name evidence="2" type="ORF">JG688_00015455</name>
</gene>
<accession>A0A8J5IFQ6</accession>
<dbReference type="Proteomes" id="UP000709295">
    <property type="component" value="Unassembled WGS sequence"/>
</dbReference>
<dbReference type="PANTHER" id="PTHR46599:SF3">
    <property type="entry name" value="PIGGYBAC TRANSPOSABLE ELEMENT-DERIVED PROTEIN 4"/>
    <property type="match status" value="1"/>
</dbReference>
<sequence>NIDNFYTSWQLLETLRLFKLYNRENIRENSKHYPKCAMIPKSDKLPRGSMKQAVREALKIVAASWVAGSIVNIVSNADMSSTASVTRRIGQQATTLPAPSCVVQYNQAMQRVDRLDQLW</sequence>
<name>A0A8J5IFQ6_9STRA</name>
<reference evidence="2" key="1">
    <citation type="submission" date="2021-01" db="EMBL/GenBank/DDBJ databases">
        <title>Phytophthora aleatoria, a newly-described species from Pinus radiata is distinct from Phytophthora cactorum isolates based on comparative genomics.</title>
        <authorList>
            <person name="Mcdougal R."/>
            <person name="Panda P."/>
            <person name="Williams N."/>
            <person name="Studholme D.J."/>
        </authorList>
    </citation>
    <scope>NUCLEOTIDE SEQUENCE</scope>
    <source>
        <strain evidence="2">NZFS 4037</strain>
    </source>
</reference>
<feature type="domain" description="PiggyBac transposable element-derived protein" evidence="1">
    <location>
        <begin position="2"/>
        <end position="119"/>
    </location>
</feature>